<protein>
    <submittedName>
        <fullName evidence="1">Uncharacterized protein</fullName>
    </submittedName>
</protein>
<accession>A0A8S9LR98</accession>
<dbReference type="AlphaFoldDB" id="A0A8S9LR98"/>
<comment type="caution">
    <text evidence="1">The sequence shown here is derived from an EMBL/GenBank/DDBJ whole genome shotgun (WGS) entry which is preliminary data.</text>
</comment>
<proteinExistence type="predicted"/>
<sequence>MGVICSQVYEDPIVGVSPFFWGRSTSLVSGLAQPDGASTGSIIVLRKLRSNS</sequence>
<gene>
    <name evidence="1" type="ORF">F2Q68_00043117</name>
</gene>
<evidence type="ECO:0000313" key="1">
    <source>
        <dbReference type="EMBL" id="KAF2607706.1"/>
    </source>
</evidence>
<dbReference type="Proteomes" id="UP000712281">
    <property type="component" value="Unassembled WGS sequence"/>
</dbReference>
<name>A0A8S9LR98_BRACR</name>
<dbReference type="EMBL" id="QGKW02000276">
    <property type="protein sequence ID" value="KAF2607706.1"/>
    <property type="molecule type" value="Genomic_DNA"/>
</dbReference>
<reference evidence="1" key="1">
    <citation type="submission" date="2019-12" db="EMBL/GenBank/DDBJ databases">
        <title>Genome sequencing and annotation of Brassica cretica.</title>
        <authorList>
            <person name="Studholme D.J."/>
            <person name="Sarris P.F."/>
        </authorList>
    </citation>
    <scope>NUCLEOTIDE SEQUENCE</scope>
    <source>
        <strain evidence="1">PFS-001/15</strain>
        <tissue evidence="1">Leaf</tissue>
    </source>
</reference>
<evidence type="ECO:0000313" key="2">
    <source>
        <dbReference type="Proteomes" id="UP000712281"/>
    </source>
</evidence>
<organism evidence="1 2">
    <name type="scientific">Brassica cretica</name>
    <name type="common">Mustard</name>
    <dbReference type="NCBI Taxonomy" id="69181"/>
    <lineage>
        <taxon>Eukaryota</taxon>
        <taxon>Viridiplantae</taxon>
        <taxon>Streptophyta</taxon>
        <taxon>Embryophyta</taxon>
        <taxon>Tracheophyta</taxon>
        <taxon>Spermatophyta</taxon>
        <taxon>Magnoliopsida</taxon>
        <taxon>eudicotyledons</taxon>
        <taxon>Gunneridae</taxon>
        <taxon>Pentapetalae</taxon>
        <taxon>rosids</taxon>
        <taxon>malvids</taxon>
        <taxon>Brassicales</taxon>
        <taxon>Brassicaceae</taxon>
        <taxon>Brassiceae</taxon>
        <taxon>Brassica</taxon>
    </lineage>
</organism>